<dbReference type="GeneID" id="108698797"/>
<dbReference type="InterPro" id="IPR028092">
    <property type="entry name" value="RD3"/>
</dbReference>
<sequence>MNFERKMPFFGWMKWPTKESDKVTQYTGSDGVTKTLLRELQWHLGERERLLHEIENEQKIQKTVVEYNWLRNDQCIKASIPVTEQKQLEILCSQIQPCHTGTVLSRFREVLAENNVLPWEIVYIFKQVLKDFLSSMDKEKHQVKIMDMWNSNCSVNFLPGENPTVSHKEEIPTVSSYVDRNTQSLFPIFTHRIWNLPYYYPSN</sequence>
<evidence type="ECO:0000313" key="3">
    <source>
        <dbReference type="RefSeq" id="XP_041429025.1"/>
    </source>
</evidence>
<protein>
    <submittedName>
        <fullName evidence="2 3">Protein RD3-like</fullName>
    </submittedName>
</protein>
<dbReference type="PANTHER" id="PTHR28489:SF3">
    <property type="entry name" value="PROTEIN RD3-LIKE"/>
    <property type="match status" value="1"/>
</dbReference>
<dbReference type="AlphaFoldDB" id="A0A8J0TLW7"/>
<accession>A0A8J0TLW7</accession>
<dbReference type="RefSeq" id="XP_041429025.1">
    <property type="nucleotide sequence ID" value="XM_041573091.1"/>
</dbReference>
<dbReference type="KEGG" id="xla:108698797"/>
<proteinExistence type="predicted"/>
<reference evidence="2 3" key="1">
    <citation type="submission" date="2025-04" db="UniProtKB">
        <authorList>
            <consortium name="RefSeq"/>
        </authorList>
    </citation>
    <scope>IDENTIFICATION</scope>
    <source>
        <strain evidence="2 3">J_2021</strain>
        <tissue evidence="2 3">Erythrocytes</tissue>
    </source>
</reference>
<organism evidence="1 2">
    <name type="scientific">Xenopus laevis</name>
    <name type="common">African clawed frog</name>
    <dbReference type="NCBI Taxonomy" id="8355"/>
    <lineage>
        <taxon>Eukaryota</taxon>
        <taxon>Metazoa</taxon>
        <taxon>Chordata</taxon>
        <taxon>Craniata</taxon>
        <taxon>Vertebrata</taxon>
        <taxon>Euteleostomi</taxon>
        <taxon>Amphibia</taxon>
        <taxon>Batrachia</taxon>
        <taxon>Anura</taxon>
        <taxon>Pipoidea</taxon>
        <taxon>Pipidae</taxon>
        <taxon>Xenopodinae</taxon>
        <taxon>Xenopus</taxon>
        <taxon>Xenopus</taxon>
    </lineage>
</organism>
<dbReference type="CTD" id="108698797"/>
<dbReference type="OrthoDB" id="9944259at2759"/>
<evidence type="ECO:0000313" key="2">
    <source>
        <dbReference type="RefSeq" id="XP_018086092.2"/>
    </source>
</evidence>
<dbReference type="Proteomes" id="UP000186698">
    <property type="component" value="Chromosome 8L"/>
</dbReference>
<name>A0A8J0TLW7_XENLA</name>
<keyword evidence="1" id="KW-1185">Reference proteome</keyword>
<dbReference type="PANTHER" id="PTHR28489">
    <property type="entry name" value="RENTINAL DEGENERATION 3-LIKE"/>
    <property type="match status" value="1"/>
</dbReference>
<gene>
    <name evidence="2 3" type="primary">rd3l.L</name>
</gene>
<dbReference type="Pfam" id="PF14473">
    <property type="entry name" value="RD3"/>
    <property type="match status" value="1"/>
</dbReference>
<dbReference type="RefSeq" id="XP_018086092.2">
    <property type="nucleotide sequence ID" value="XM_018230603.2"/>
</dbReference>
<evidence type="ECO:0000313" key="1">
    <source>
        <dbReference type="Proteomes" id="UP000186698"/>
    </source>
</evidence>